<evidence type="ECO:0000259" key="1">
    <source>
        <dbReference type="Pfam" id="PF13521"/>
    </source>
</evidence>
<reference evidence="2" key="1">
    <citation type="submission" date="2020-05" db="EMBL/GenBank/DDBJ databases">
        <authorList>
            <person name="Chiriac C."/>
            <person name="Salcher M."/>
            <person name="Ghai R."/>
            <person name="Kavagutti S V."/>
        </authorList>
    </citation>
    <scope>NUCLEOTIDE SEQUENCE</scope>
</reference>
<protein>
    <submittedName>
        <fullName evidence="2">AAA domain containing protein</fullName>
    </submittedName>
</protein>
<dbReference type="Pfam" id="PF13521">
    <property type="entry name" value="AAA_28"/>
    <property type="match status" value="1"/>
</dbReference>
<dbReference type="Gene3D" id="3.40.50.300">
    <property type="entry name" value="P-loop containing nucleotide triphosphate hydrolases"/>
    <property type="match status" value="1"/>
</dbReference>
<organism evidence="2">
    <name type="scientific">uncultured Caudovirales phage</name>
    <dbReference type="NCBI Taxonomy" id="2100421"/>
    <lineage>
        <taxon>Viruses</taxon>
        <taxon>Duplodnaviria</taxon>
        <taxon>Heunggongvirae</taxon>
        <taxon>Uroviricota</taxon>
        <taxon>Caudoviricetes</taxon>
        <taxon>Peduoviridae</taxon>
        <taxon>Maltschvirus</taxon>
        <taxon>Maltschvirus maltsch</taxon>
    </lineage>
</organism>
<feature type="domain" description="NadR/Ttd14 AAA" evidence="1">
    <location>
        <begin position="5"/>
        <end position="153"/>
    </location>
</feature>
<dbReference type="EMBL" id="LR797824">
    <property type="protein sequence ID" value="CAB4241667.1"/>
    <property type="molecule type" value="Genomic_DNA"/>
</dbReference>
<dbReference type="InterPro" id="IPR038727">
    <property type="entry name" value="NadR/Ttd14_AAA_dom"/>
</dbReference>
<evidence type="ECO:0000313" key="2">
    <source>
        <dbReference type="EMBL" id="CAB4241667.1"/>
    </source>
</evidence>
<accession>A0A6J5TCJ4</accession>
<sequence length="171" mass="19530">MKVINVIAGPGAGKSTLASGLYHEAKRRGWNVELVTEVAKDLVWEGRHCALSNQAYVFGRQVQRIHRLEGQVDFVITDSPFLLSAIYAPEDYPQEWEKVVVELWKRYDNSVAFLERGPWFDDRGRVHNLQASLEIDRRIAVLLAKHNITYTQVDYGYQSPGEVLDDLLSKT</sequence>
<dbReference type="SUPFAM" id="SSF52540">
    <property type="entry name" value="P-loop containing nucleoside triphosphate hydrolases"/>
    <property type="match status" value="1"/>
</dbReference>
<gene>
    <name evidence="2" type="ORF">UFOVP71_205</name>
</gene>
<dbReference type="InterPro" id="IPR027417">
    <property type="entry name" value="P-loop_NTPase"/>
</dbReference>
<proteinExistence type="predicted"/>
<name>A0A6J5TCJ4_9CAUD</name>